<dbReference type="PROSITE" id="PS50835">
    <property type="entry name" value="IG_LIKE"/>
    <property type="match status" value="2"/>
</dbReference>
<evidence type="ECO:0000259" key="1">
    <source>
        <dbReference type="PROSITE" id="PS50835"/>
    </source>
</evidence>
<name>A0ABN9CB82_9NEOB</name>
<dbReference type="InterPro" id="IPR013098">
    <property type="entry name" value="Ig_I-set"/>
</dbReference>
<evidence type="ECO:0000313" key="3">
    <source>
        <dbReference type="Proteomes" id="UP001162483"/>
    </source>
</evidence>
<reference evidence="2" key="1">
    <citation type="submission" date="2023-05" db="EMBL/GenBank/DDBJ databases">
        <authorList>
            <person name="Stuckert A."/>
        </authorList>
    </citation>
    <scope>NUCLEOTIDE SEQUENCE</scope>
</reference>
<dbReference type="Proteomes" id="UP001162483">
    <property type="component" value="Unassembled WGS sequence"/>
</dbReference>
<feature type="domain" description="Ig-like" evidence="1">
    <location>
        <begin position="102"/>
        <end position="191"/>
    </location>
</feature>
<feature type="domain" description="Ig-like" evidence="1">
    <location>
        <begin position="5"/>
        <end position="94"/>
    </location>
</feature>
<dbReference type="InterPro" id="IPR003599">
    <property type="entry name" value="Ig_sub"/>
</dbReference>
<organism evidence="2 3">
    <name type="scientific">Staurois parvus</name>
    <dbReference type="NCBI Taxonomy" id="386267"/>
    <lineage>
        <taxon>Eukaryota</taxon>
        <taxon>Metazoa</taxon>
        <taxon>Chordata</taxon>
        <taxon>Craniata</taxon>
        <taxon>Vertebrata</taxon>
        <taxon>Euteleostomi</taxon>
        <taxon>Amphibia</taxon>
        <taxon>Batrachia</taxon>
        <taxon>Anura</taxon>
        <taxon>Neobatrachia</taxon>
        <taxon>Ranoidea</taxon>
        <taxon>Ranidae</taxon>
        <taxon>Staurois</taxon>
    </lineage>
</organism>
<dbReference type="InterPro" id="IPR007110">
    <property type="entry name" value="Ig-like_dom"/>
</dbReference>
<dbReference type="InterPro" id="IPR003598">
    <property type="entry name" value="Ig_sub2"/>
</dbReference>
<gene>
    <name evidence="2" type="ORF">SPARVUS_LOCUS4591834</name>
</gene>
<dbReference type="SMART" id="SM00409">
    <property type="entry name" value="IG"/>
    <property type="match status" value="2"/>
</dbReference>
<keyword evidence="3" id="KW-1185">Reference proteome</keyword>
<dbReference type="EMBL" id="CATNWA010008786">
    <property type="protein sequence ID" value="CAI9556848.1"/>
    <property type="molecule type" value="Genomic_DNA"/>
</dbReference>
<dbReference type="PANTHER" id="PTHR47633:SF4">
    <property type="entry name" value="MYOPALLADIN ISOFORM X1"/>
    <property type="match status" value="1"/>
</dbReference>
<dbReference type="SUPFAM" id="SSF48726">
    <property type="entry name" value="Immunoglobulin"/>
    <property type="match status" value="2"/>
</dbReference>
<feature type="non-terminal residue" evidence="2">
    <location>
        <position position="1"/>
    </location>
</feature>
<proteinExistence type="predicted"/>
<dbReference type="SMART" id="SM00408">
    <property type="entry name" value="IGc2"/>
    <property type="match status" value="2"/>
</dbReference>
<dbReference type="Pfam" id="PF07679">
    <property type="entry name" value="I-set"/>
    <property type="match status" value="2"/>
</dbReference>
<comment type="caution">
    <text evidence="2">The sequence shown here is derived from an EMBL/GenBank/DDBJ whole genome shotgun (WGS) entry which is preliminary data.</text>
</comment>
<evidence type="ECO:0000313" key="2">
    <source>
        <dbReference type="EMBL" id="CAI9556848.1"/>
    </source>
</evidence>
<dbReference type="Gene3D" id="2.60.40.10">
    <property type="entry name" value="Immunoglobulins"/>
    <property type="match status" value="2"/>
</dbReference>
<protein>
    <recommendedName>
        <fullName evidence="1">Ig-like domain-containing protein</fullName>
    </recommendedName>
</protein>
<dbReference type="PANTHER" id="PTHR47633">
    <property type="entry name" value="IMMUNOGLOBULIN"/>
    <property type="match status" value="1"/>
</dbReference>
<dbReference type="InterPro" id="IPR013783">
    <property type="entry name" value="Ig-like_fold"/>
</dbReference>
<feature type="non-terminal residue" evidence="2">
    <location>
        <position position="199"/>
    </location>
</feature>
<dbReference type="InterPro" id="IPR036179">
    <property type="entry name" value="Ig-like_dom_sf"/>
</dbReference>
<accession>A0ABN9CB82</accession>
<sequence>RVENPPFFDVKPSPVDVPVGDPAEFECHVTGTQPIKLTWTKESKEVKTGGNYKVTQLENTTKLTILKTDKADSGQYTCSATNDVGKDSCNVNLNVQERKLPPNFTKKFSETVEETEGNSFKLEGRVAGSQPLIVSWSRNNQEIQQSVNSEISFKNNVVLLQIKNSSQEDAGLYTCKVSNDAGSALCTSSVLIKEPKKPP</sequence>